<dbReference type="SUPFAM" id="SSF46548">
    <property type="entry name" value="alpha-helical ferredoxin"/>
    <property type="match status" value="1"/>
</dbReference>
<dbReference type="Proteomes" id="UP001163821">
    <property type="component" value="Unassembled WGS sequence"/>
</dbReference>
<dbReference type="RefSeq" id="WP_282592924.1">
    <property type="nucleotide sequence ID" value="NZ_JAPAAF010000034.1"/>
</dbReference>
<sequence>MKIAIASGKGGTGKTLVSTNLFQIVRKAGKPVILIDCDSEEPNDQQFINGNLIDEQLVTQNIPVIDTDKCTYCGKCQEYCHYNAILVLPEIKHIQVVEDLCHDCGACLYACQYGAITEKEKMIGAITKFEVDERSSLYESRIEVGVYSSVPLIREAIKDAGNGHFAILDAPPGTSCPFIATVEQADYVVLVTEPTPFGLNDLKLSVETLQELKKPFGVVINRAGLGNNAVQEYLAENKIQLLAEIPFDRKIAASYSEGVLITDSLDEYRELFVQLYKTLEKKAS</sequence>
<comment type="caution">
    <text evidence="2">The sequence shown here is derived from an EMBL/GenBank/DDBJ whole genome shotgun (WGS) entry which is preliminary data.</text>
</comment>
<dbReference type="InterPro" id="IPR027417">
    <property type="entry name" value="P-loop_NTPase"/>
</dbReference>
<organism evidence="2 3">
    <name type="scientific">Gaoshiqia sediminis</name>
    <dbReference type="NCBI Taxonomy" id="2986998"/>
    <lineage>
        <taxon>Bacteria</taxon>
        <taxon>Pseudomonadati</taxon>
        <taxon>Bacteroidota</taxon>
        <taxon>Bacteroidia</taxon>
        <taxon>Marinilabiliales</taxon>
        <taxon>Prolixibacteraceae</taxon>
        <taxon>Gaoshiqia</taxon>
    </lineage>
</organism>
<evidence type="ECO:0000313" key="2">
    <source>
        <dbReference type="EMBL" id="MCW0484331.1"/>
    </source>
</evidence>
<gene>
    <name evidence="2" type="ORF">N2K84_16440</name>
</gene>
<name>A0AA41Y9W9_9BACT</name>
<keyword evidence="2" id="KW-0067">ATP-binding</keyword>
<dbReference type="PANTHER" id="PTHR43063:SF1">
    <property type="entry name" value="4FE-4S CLUSTER CONTAINING PARA FAMILY ATPASE PROTEIN"/>
    <property type="match status" value="1"/>
</dbReference>
<keyword evidence="3" id="KW-1185">Reference proteome</keyword>
<accession>A0AA41Y9W9</accession>
<dbReference type="SUPFAM" id="SSF52540">
    <property type="entry name" value="P-loop containing nucleoside triphosphate hydrolases"/>
    <property type="match status" value="1"/>
</dbReference>
<dbReference type="AlphaFoldDB" id="A0AA41Y9W9"/>
<dbReference type="GO" id="GO:0005524">
    <property type="term" value="F:ATP binding"/>
    <property type="evidence" value="ECO:0007669"/>
    <property type="project" value="UniProtKB-KW"/>
</dbReference>
<dbReference type="InterPro" id="IPR002586">
    <property type="entry name" value="CobQ/CobB/MinD/ParA_Nub-bd_dom"/>
</dbReference>
<evidence type="ECO:0000313" key="3">
    <source>
        <dbReference type="Proteomes" id="UP001163821"/>
    </source>
</evidence>
<reference evidence="2" key="1">
    <citation type="submission" date="2022-10" db="EMBL/GenBank/DDBJ databases">
        <title>Gaoshiqiia sediminis gen. nov., sp. nov., isolated from coastal sediment.</title>
        <authorList>
            <person name="Yu W.X."/>
            <person name="Mu D.S."/>
            <person name="Du J.Z."/>
            <person name="Liang Y.Q."/>
        </authorList>
    </citation>
    <scope>NUCLEOTIDE SEQUENCE</scope>
    <source>
        <strain evidence="2">A06</strain>
    </source>
</reference>
<protein>
    <submittedName>
        <fullName evidence="2">ATP-binding protein</fullName>
    </submittedName>
</protein>
<proteinExistence type="predicted"/>
<dbReference type="Pfam" id="PF01656">
    <property type="entry name" value="CbiA"/>
    <property type="match status" value="1"/>
</dbReference>
<feature type="domain" description="4Fe-4S ferredoxin-type" evidence="1">
    <location>
        <begin position="92"/>
        <end position="121"/>
    </location>
</feature>
<dbReference type="InterPro" id="IPR017896">
    <property type="entry name" value="4Fe4S_Fe-S-bd"/>
</dbReference>
<dbReference type="Gene3D" id="3.30.70.20">
    <property type="match status" value="1"/>
</dbReference>
<dbReference type="PROSITE" id="PS51379">
    <property type="entry name" value="4FE4S_FER_2"/>
    <property type="match status" value="2"/>
</dbReference>
<dbReference type="Gene3D" id="3.40.50.300">
    <property type="entry name" value="P-loop containing nucleotide triphosphate hydrolases"/>
    <property type="match status" value="2"/>
</dbReference>
<dbReference type="PANTHER" id="PTHR43063">
    <property type="entry name" value="4FE-4S CLUSTER CONTAINING PARA FAMILY ATPASE PROTEIN"/>
    <property type="match status" value="1"/>
</dbReference>
<feature type="domain" description="4Fe-4S ferredoxin-type" evidence="1">
    <location>
        <begin position="61"/>
        <end position="90"/>
    </location>
</feature>
<dbReference type="EMBL" id="JAPAAF010000034">
    <property type="protein sequence ID" value="MCW0484331.1"/>
    <property type="molecule type" value="Genomic_DNA"/>
</dbReference>
<evidence type="ECO:0000259" key="1">
    <source>
        <dbReference type="PROSITE" id="PS51379"/>
    </source>
</evidence>
<keyword evidence="2" id="KW-0547">Nucleotide-binding</keyword>
<dbReference type="Pfam" id="PF00037">
    <property type="entry name" value="Fer4"/>
    <property type="match status" value="2"/>
</dbReference>